<evidence type="ECO:0000313" key="1">
    <source>
        <dbReference type="EMBL" id="KAK6358228.1"/>
    </source>
</evidence>
<name>A0AAV9V9D1_9PEZI</name>
<organism evidence="1 2">
    <name type="scientific">Orbilia blumenaviensis</name>
    <dbReference type="NCBI Taxonomy" id="1796055"/>
    <lineage>
        <taxon>Eukaryota</taxon>
        <taxon>Fungi</taxon>
        <taxon>Dikarya</taxon>
        <taxon>Ascomycota</taxon>
        <taxon>Pezizomycotina</taxon>
        <taxon>Orbiliomycetes</taxon>
        <taxon>Orbiliales</taxon>
        <taxon>Orbiliaceae</taxon>
        <taxon>Orbilia</taxon>
    </lineage>
</organism>
<accession>A0AAV9V9D1</accession>
<proteinExistence type="predicted"/>
<sequence>MLGKSLAVAFDTAGFIALFLTVQVNSKVAWSSIDVFDNLLSTKQERGSWYDLATAIQELKEWPRYFGPATHIITSGQSTVQARSWSELAEIAINAIEDVRVQLEPVDTDTVKRDYAANVLRSLNLGSVTNASAVLDDLDRDLAAVPEWLTGLAGFVSYVRGYNENPASVVFWLFGANLGSLTPGGEMLIIWETQHPYHIVDMLSRLQIELMEVSLDFQDGLRLIEALATGFGDKEWHTFQDMMAYCSFYTELTRRIATVIGAIMETKGFKELYDQSSMMYPVPQELEGFYEKYRGLPTEQSRTTLLDEVNAMTEVEIMRVDNMDLSSVWLDPFE</sequence>
<dbReference type="EMBL" id="JAVHNS010000004">
    <property type="protein sequence ID" value="KAK6358228.1"/>
    <property type="molecule type" value="Genomic_DNA"/>
</dbReference>
<gene>
    <name evidence="1" type="ORF">TWF730_007578</name>
</gene>
<comment type="caution">
    <text evidence="1">The sequence shown here is derived from an EMBL/GenBank/DDBJ whole genome shotgun (WGS) entry which is preliminary data.</text>
</comment>
<dbReference type="AlphaFoldDB" id="A0AAV9V9D1"/>
<keyword evidence="2" id="KW-1185">Reference proteome</keyword>
<dbReference type="Proteomes" id="UP001373714">
    <property type="component" value="Unassembled WGS sequence"/>
</dbReference>
<protein>
    <submittedName>
        <fullName evidence="1">Uncharacterized protein</fullName>
    </submittedName>
</protein>
<evidence type="ECO:0000313" key="2">
    <source>
        <dbReference type="Proteomes" id="UP001373714"/>
    </source>
</evidence>
<reference evidence="1 2" key="1">
    <citation type="submission" date="2019-10" db="EMBL/GenBank/DDBJ databases">
        <authorList>
            <person name="Palmer J.M."/>
        </authorList>
    </citation>
    <scope>NUCLEOTIDE SEQUENCE [LARGE SCALE GENOMIC DNA]</scope>
    <source>
        <strain evidence="1 2">TWF730</strain>
    </source>
</reference>